<keyword evidence="2" id="KW-1185">Reference proteome</keyword>
<evidence type="ECO:0000313" key="2">
    <source>
        <dbReference type="Proteomes" id="UP000181956"/>
    </source>
</evidence>
<dbReference type="RefSeq" id="WP_083363412.1">
    <property type="nucleotide sequence ID" value="NZ_LT629742.1"/>
</dbReference>
<organism evidence="1 2">
    <name type="scientific">Microterricola viridarii</name>
    <dbReference type="NCBI Taxonomy" id="412690"/>
    <lineage>
        <taxon>Bacteria</taxon>
        <taxon>Bacillati</taxon>
        <taxon>Actinomycetota</taxon>
        <taxon>Actinomycetes</taxon>
        <taxon>Micrococcales</taxon>
        <taxon>Microbacteriaceae</taxon>
        <taxon>Microterricola</taxon>
    </lineage>
</organism>
<dbReference type="STRING" id="412690.SAMN04489834_1414"/>
<dbReference type="Proteomes" id="UP000181956">
    <property type="component" value="Chromosome I"/>
</dbReference>
<dbReference type="AlphaFoldDB" id="A0A1H1RWH6"/>
<dbReference type="Pfam" id="PF13376">
    <property type="entry name" value="OmdA"/>
    <property type="match status" value="1"/>
</dbReference>
<reference evidence="2" key="1">
    <citation type="submission" date="2016-10" db="EMBL/GenBank/DDBJ databases">
        <authorList>
            <person name="Varghese N."/>
            <person name="Submissions S."/>
        </authorList>
    </citation>
    <scope>NUCLEOTIDE SEQUENCE [LARGE SCALE GENOMIC DNA]</scope>
    <source>
        <strain evidence="2">DSM 21772</strain>
    </source>
</reference>
<proteinExistence type="predicted"/>
<accession>A0A1H1RWH6</accession>
<evidence type="ECO:0000313" key="1">
    <source>
        <dbReference type="EMBL" id="SDS40074.1"/>
    </source>
</evidence>
<dbReference type="EMBL" id="LT629742">
    <property type="protein sequence ID" value="SDS40074.1"/>
    <property type="molecule type" value="Genomic_DNA"/>
</dbReference>
<gene>
    <name evidence="1" type="ORF">SAMN04489834_1414</name>
</gene>
<sequence>MVDTLFFSDAEAFSEWLEAHHRETFEAWVLFHKKNSGRVSQTWPEAVDVALCFGWIDGLRKSVDSDSYKVRFTPRKRNSVWSSVNVKKAEALMQLGKLRPEGLELFNSRKDTQGYSPETRKVQLDAAYEQRFKGHQTAWERFSVFAPSYRRDAVWWVMSAKKEETRQKRLDILISSSAQGIKPRGLI</sequence>
<protein>
    <submittedName>
        <fullName evidence="1">Uncharacterized conserved protein YdeI, YjbR/CyaY-like superfamily, DUF1801 family</fullName>
    </submittedName>
</protein>
<name>A0A1H1RWH6_9MICO</name>
<dbReference type="OrthoDB" id="9796999at2"/>